<evidence type="ECO:0000313" key="2">
    <source>
        <dbReference type="Proteomes" id="UP001209076"/>
    </source>
</evidence>
<name>A0ABT2PX30_9MOLU</name>
<evidence type="ECO:0000313" key="1">
    <source>
        <dbReference type="EMBL" id="MCU0105510.1"/>
    </source>
</evidence>
<sequence length="75" mass="8139">MNNKIDDCGHGSNQHLVNVTNDTPHCNAVAFVNVANPTDAAWWTTNLNNIATSDLWVVDPDGSIILALLVPQEIE</sequence>
<dbReference type="RefSeq" id="WP_262096823.1">
    <property type="nucleotide sequence ID" value="NZ_JAOEGN010000015.1"/>
</dbReference>
<organism evidence="1 2">
    <name type="scientific">Paracholeplasma vituli</name>
    <dbReference type="NCBI Taxonomy" id="69473"/>
    <lineage>
        <taxon>Bacteria</taxon>
        <taxon>Bacillati</taxon>
        <taxon>Mycoplasmatota</taxon>
        <taxon>Mollicutes</taxon>
        <taxon>Acholeplasmatales</taxon>
        <taxon>Acholeplasmataceae</taxon>
        <taxon>Paracholeplasma</taxon>
    </lineage>
</organism>
<comment type="caution">
    <text evidence="1">The sequence shown here is derived from an EMBL/GenBank/DDBJ whole genome shotgun (WGS) entry which is preliminary data.</text>
</comment>
<reference evidence="2" key="1">
    <citation type="submission" date="2023-07" db="EMBL/GenBank/DDBJ databases">
        <title>Novel Mycoplasma species identified in domestic and wild animals.</title>
        <authorList>
            <person name="Volokhov D.V."/>
            <person name="Furtak V.A."/>
            <person name="Zagorodnyaya T.A."/>
        </authorList>
    </citation>
    <scope>NUCLEOTIDE SEQUENCE [LARGE SCALE GENOMIC DNA]</scope>
    <source>
        <strain evidence="2">92-19</strain>
    </source>
</reference>
<dbReference type="EMBL" id="JAOEGN010000015">
    <property type="protein sequence ID" value="MCU0105510.1"/>
    <property type="molecule type" value="Genomic_DNA"/>
</dbReference>
<gene>
    <name evidence="1" type="ORF">N7603_07545</name>
</gene>
<proteinExistence type="predicted"/>
<protein>
    <submittedName>
        <fullName evidence="1">Uncharacterized protein</fullName>
    </submittedName>
</protein>
<accession>A0ABT2PX30</accession>
<dbReference type="Proteomes" id="UP001209076">
    <property type="component" value="Unassembled WGS sequence"/>
</dbReference>
<keyword evidence="2" id="KW-1185">Reference proteome</keyword>